<proteinExistence type="predicted"/>
<protein>
    <submittedName>
        <fullName evidence="2">Uncharacterized protein</fullName>
    </submittedName>
</protein>
<evidence type="ECO:0000256" key="1">
    <source>
        <dbReference type="SAM" id="MobiDB-lite"/>
    </source>
</evidence>
<dbReference type="Proteomes" id="UP000275078">
    <property type="component" value="Unassembled WGS sequence"/>
</dbReference>
<feature type="region of interest" description="Disordered" evidence="1">
    <location>
        <begin position="99"/>
        <end position="133"/>
    </location>
</feature>
<sequence>MQEGTNIPVAGSEQLMSKKHRRDMQLLNILQQYDHSDPVELSTILLLWQGAADKTTRNATGDDISEPYDLRSISVPWTVPSETALNPEEVLSPSMDLYENSVTDDEDPMVLEDDLNSGGEDEEVTENEEEDGN</sequence>
<accession>A0A3N4I1P7</accession>
<dbReference type="AlphaFoldDB" id="A0A3N4I1P7"/>
<feature type="compositionally biased region" description="Acidic residues" evidence="1">
    <location>
        <begin position="102"/>
        <end position="133"/>
    </location>
</feature>
<reference evidence="2 3" key="1">
    <citation type="journal article" date="2018" name="Nat. Ecol. Evol.">
        <title>Pezizomycetes genomes reveal the molecular basis of ectomycorrhizal truffle lifestyle.</title>
        <authorList>
            <person name="Murat C."/>
            <person name="Payen T."/>
            <person name="Noel B."/>
            <person name="Kuo A."/>
            <person name="Morin E."/>
            <person name="Chen J."/>
            <person name="Kohler A."/>
            <person name="Krizsan K."/>
            <person name="Balestrini R."/>
            <person name="Da Silva C."/>
            <person name="Montanini B."/>
            <person name="Hainaut M."/>
            <person name="Levati E."/>
            <person name="Barry K.W."/>
            <person name="Belfiori B."/>
            <person name="Cichocki N."/>
            <person name="Clum A."/>
            <person name="Dockter R.B."/>
            <person name="Fauchery L."/>
            <person name="Guy J."/>
            <person name="Iotti M."/>
            <person name="Le Tacon F."/>
            <person name="Lindquist E.A."/>
            <person name="Lipzen A."/>
            <person name="Malagnac F."/>
            <person name="Mello A."/>
            <person name="Molinier V."/>
            <person name="Miyauchi S."/>
            <person name="Poulain J."/>
            <person name="Riccioni C."/>
            <person name="Rubini A."/>
            <person name="Sitrit Y."/>
            <person name="Splivallo R."/>
            <person name="Traeger S."/>
            <person name="Wang M."/>
            <person name="Zifcakova L."/>
            <person name="Wipf D."/>
            <person name="Zambonelli A."/>
            <person name="Paolocci F."/>
            <person name="Nowrousian M."/>
            <person name="Ottonello S."/>
            <person name="Baldrian P."/>
            <person name="Spatafora J.W."/>
            <person name="Henrissat B."/>
            <person name="Nagy L.G."/>
            <person name="Aury J.M."/>
            <person name="Wincker P."/>
            <person name="Grigoriev I.V."/>
            <person name="Bonfante P."/>
            <person name="Martin F.M."/>
        </authorList>
    </citation>
    <scope>NUCLEOTIDE SEQUENCE [LARGE SCALE GENOMIC DNA]</scope>
    <source>
        <strain evidence="2 3">RN42</strain>
    </source>
</reference>
<evidence type="ECO:0000313" key="3">
    <source>
        <dbReference type="Proteomes" id="UP000275078"/>
    </source>
</evidence>
<evidence type="ECO:0000313" key="2">
    <source>
        <dbReference type="EMBL" id="RPA78030.1"/>
    </source>
</evidence>
<dbReference type="EMBL" id="ML119717">
    <property type="protein sequence ID" value="RPA78030.1"/>
    <property type="molecule type" value="Genomic_DNA"/>
</dbReference>
<gene>
    <name evidence="2" type="ORF">BJ508DRAFT_329676</name>
</gene>
<organism evidence="2 3">
    <name type="scientific">Ascobolus immersus RN42</name>
    <dbReference type="NCBI Taxonomy" id="1160509"/>
    <lineage>
        <taxon>Eukaryota</taxon>
        <taxon>Fungi</taxon>
        <taxon>Dikarya</taxon>
        <taxon>Ascomycota</taxon>
        <taxon>Pezizomycotina</taxon>
        <taxon>Pezizomycetes</taxon>
        <taxon>Pezizales</taxon>
        <taxon>Ascobolaceae</taxon>
        <taxon>Ascobolus</taxon>
    </lineage>
</organism>
<keyword evidence="3" id="KW-1185">Reference proteome</keyword>
<name>A0A3N4I1P7_ASCIM</name>